<sequence length="166" mass="19006">MVLRWEKERLKAEHEIEIEQLQEENQQLRDQVNDLRDHIDQLAEMIPDEPEEDPEEDPMKHQDDDGELSDGSYLKNDTRPDISLSVSKLVRYTSCPDKTHWGDLDRVLRYLKGMTSLAIHYGRFPAILDGYSDASWIAKNSGSNGCSGYVFTLGGGQSPRSLQNRL</sequence>
<reference evidence="2" key="1">
    <citation type="submission" date="2020-06" db="EMBL/GenBank/DDBJ databases">
        <authorList>
            <person name="Li T."/>
            <person name="Hu X."/>
            <person name="Zhang T."/>
            <person name="Song X."/>
            <person name="Zhang H."/>
            <person name="Dai N."/>
            <person name="Sheng W."/>
            <person name="Hou X."/>
            <person name="Wei L."/>
        </authorList>
    </citation>
    <scope>NUCLEOTIDE SEQUENCE</scope>
    <source>
        <strain evidence="2">G02</strain>
        <tissue evidence="2">Leaf</tissue>
    </source>
</reference>
<evidence type="ECO:0000313" key="2">
    <source>
        <dbReference type="EMBL" id="KAL0361048.1"/>
    </source>
</evidence>
<proteinExistence type="predicted"/>
<feature type="region of interest" description="Disordered" evidence="1">
    <location>
        <begin position="43"/>
        <end position="79"/>
    </location>
</feature>
<reference evidence="2" key="2">
    <citation type="journal article" date="2024" name="Plant">
        <title>Genomic evolution and insights into agronomic trait innovations of Sesamum species.</title>
        <authorList>
            <person name="Miao H."/>
            <person name="Wang L."/>
            <person name="Qu L."/>
            <person name="Liu H."/>
            <person name="Sun Y."/>
            <person name="Le M."/>
            <person name="Wang Q."/>
            <person name="Wei S."/>
            <person name="Zheng Y."/>
            <person name="Lin W."/>
            <person name="Duan Y."/>
            <person name="Cao H."/>
            <person name="Xiong S."/>
            <person name="Wang X."/>
            <person name="Wei L."/>
            <person name="Li C."/>
            <person name="Ma Q."/>
            <person name="Ju M."/>
            <person name="Zhao R."/>
            <person name="Li G."/>
            <person name="Mu C."/>
            <person name="Tian Q."/>
            <person name="Mei H."/>
            <person name="Zhang T."/>
            <person name="Gao T."/>
            <person name="Zhang H."/>
        </authorList>
    </citation>
    <scope>NUCLEOTIDE SEQUENCE</scope>
    <source>
        <strain evidence="2">G02</strain>
    </source>
</reference>
<dbReference type="PANTHER" id="PTHR11439:SF440">
    <property type="entry name" value="INTEGRASE CATALYTIC DOMAIN-CONTAINING PROTEIN"/>
    <property type="match status" value="1"/>
</dbReference>
<dbReference type="Gene3D" id="1.20.5.170">
    <property type="match status" value="1"/>
</dbReference>
<dbReference type="PANTHER" id="PTHR11439">
    <property type="entry name" value="GAG-POL-RELATED RETROTRANSPOSON"/>
    <property type="match status" value="1"/>
</dbReference>
<dbReference type="AlphaFoldDB" id="A0AAW2PZY4"/>
<name>A0AAW2PZY4_SESRA</name>
<gene>
    <name evidence="2" type="ORF">Sradi_3789300</name>
</gene>
<feature type="compositionally biased region" description="Acidic residues" evidence="1">
    <location>
        <begin position="46"/>
        <end position="56"/>
    </location>
</feature>
<accession>A0AAW2PZY4</accession>
<comment type="caution">
    <text evidence="2">The sequence shown here is derived from an EMBL/GenBank/DDBJ whole genome shotgun (WGS) entry which is preliminary data.</text>
</comment>
<protein>
    <submittedName>
        <fullName evidence="2">Uncharacterized protein</fullName>
    </submittedName>
</protein>
<organism evidence="2">
    <name type="scientific">Sesamum radiatum</name>
    <name type="common">Black benniseed</name>
    <dbReference type="NCBI Taxonomy" id="300843"/>
    <lineage>
        <taxon>Eukaryota</taxon>
        <taxon>Viridiplantae</taxon>
        <taxon>Streptophyta</taxon>
        <taxon>Embryophyta</taxon>
        <taxon>Tracheophyta</taxon>
        <taxon>Spermatophyta</taxon>
        <taxon>Magnoliopsida</taxon>
        <taxon>eudicotyledons</taxon>
        <taxon>Gunneridae</taxon>
        <taxon>Pentapetalae</taxon>
        <taxon>asterids</taxon>
        <taxon>lamiids</taxon>
        <taxon>Lamiales</taxon>
        <taxon>Pedaliaceae</taxon>
        <taxon>Sesamum</taxon>
    </lineage>
</organism>
<evidence type="ECO:0000256" key="1">
    <source>
        <dbReference type="SAM" id="MobiDB-lite"/>
    </source>
</evidence>
<dbReference type="EMBL" id="JACGWJ010000016">
    <property type="protein sequence ID" value="KAL0361048.1"/>
    <property type="molecule type" value="Genomic_DNA"/>
</dbReference>